<evidence type="ECO:0000256" key="1">
    <source>
        <dbReference type="SAM" id="MobiDB-lite"/>
    </source>
</evidence>
<feature type="compositionally biased region" description="Gly residues" evidence="1">
    <location>
        <begin position="262"/>
        <end position="271"/>
    </location>
</feature>
<gene>
    <name evidence="2" type="ORF">LMH87_010042</name>
</gene>
<protein>
    <submittedName>
        <fullName evidence="2">Uncharacterized protein</fullName>
    </submittedName>
</protein>
<feature type="compositionally biased region" description="Low complexity" evidence="1">
    <location>
        <begin position="250"/>
        <end position="261"/>
    </location>
</feature>
<dbReference type="RefSeq" id="XP_056054216.1">
    <property type="nucleotide sequence ID" value="XM_056197137.1"/>
</dbReference>
<evidence type="ECO:0000313" key="3">
    <source>
        <dbReference type="Proteomes" id="UP001144673"/>
    </source>
</evidence>
<evidence type="ECO:0000313" key="2">
    <source>
        <dbReference type="EMBL" id="KAJ4153558.1"/>
    </source>
</evidence>
<organism evidence="2 3">
    <name type="scientific">Akanthomyces muscarius</name>
    <name type="common">Entomopathogenic fungus</name>
    <name type="synonym">Lecanicillium muscarium</name>
    <dbReference type="NCBI Taxonomy" id="2231603"/>
    <lineage>
        <taxon>Eukaryota</taxon>
        <taxon>Fungi</taxon>
        <taxon>Dikarya</taxon>
        <taxon>Ascomycota</taxon>
        <taxon>Pezizomycotina</taxon>
        <taxon>Sordariomycetes</taxon>
        <taxon>Hypocreomycetidae</taxon>
        <taxon>Hypocreales</taxon>
        <taxon>Cordycipitaceae</taxon>
        <taxon>Akanthomyces</taxon>
    </lineage>
</organism>
<reference evidence="2" key="1">
    <citation type="journal article" date="2023" name="Access Microbiol">
        <title>De-novo genome assembly for Akanthomyces muscarius, a biocontrol agent of insect agricultural pests.</title>
        <authorList>
            <person name="Erdos Z."/>
            <person name="Studholme D.J."/>
            <person name="Raymond B."/>
            <person name="Sharma M."/>
        </authorList>
    </citation>
    <scope>NUCLEOTIDE SEQUENCE</scope>
    <source>
        <strain evidence="2">Ve6</strain>
    </source>
</reference>
<sequence length="448" mass="49096">MLTFNASSPGVAATAYATAYANSWTDPANDFLSESDLALLAHVNCAYLSTPQRPPTLLALKQHAQSLAILIQRISVSHTRALVNEHGVRDPDEHFAADDAFDWLNDLRTPYTNDDESHHLPIKGLMNTIAQESEREGPRTHCPLQRIGAQNSGDDDRPFATHQNLVLHANACLEILDHEYSATGGLMSILPSAYDGDAAQLDAARNTLLGQWLLHHQDLIARLHELEINYTNALAAVEGRAVAPLHSDTADGSSSNEAAAAGSGGGSGGGSAPAPQNELVIVGHRTHAYERIHSLLDRAEAHVESKQKLWWERGVSGERTWMQSRGGDWYARGLIPLDLETRFFRIKGQGRAGTLFMMPAVKQNAALEHLVEMEARPTVVSVVTPKWAERATALESKIRARKVRMDEDGEEEEEEEGGDAARVQLLEDMLAVRDADLKQANTAVMFYE</sequence>
<dbReference type="GeneID" id="80897201"/>
<accession>A0A9W8QCJ3</accession>
<comment type="caution">
    <text evidence="2">The sequence shown here is derived from an EMBL/GenBank/DDBJ whole genome shotgun (WGS) entry which is preliminary data.</text>
</comment>
<proteinExistence type="predicted"/>
<keyword evidence="3" id="KW-1185">Reference proteome</keyword>
<name>A0A9W8QCJ3_AKAMU</name>
<dbReference type="AlphaFoldDB" id="A0A9W8QCJ3"/>
<dbReference type="EMBL" id="JAJHUN010000008">
    <property type="protein sequence ID" value="KAJ4153558.1"/>
    <property type="molecule type" value="Genomic_DNA"/>
</dbReference>
<dbReference type="Proteomes" id="UP001144673">
    <property type="component" value="Chromosome 5"/>
</dbReference>
<feature type="region of interest" description="Disordered" evidence="1">
    <location>
        <begin position="246"/>
        <end position="276"/>
    </location>
</feature>